<dbReference type="CDD" id="cd06974">
    <property type="entry name" value="TerD_like"/>
    <property type="match status" value="1"/>
</dbReference>
<keyword evidence="2" id="KW-1185">Reference proteome</keyword>
<dbReference type="RefSeq" id="WP_126308477.1">
    <property type="nucleotide sequence ID" value="NZ_DAINIT010000015.1"/>
</dbReference>
<protein>
    <submittedName>
        <fullName evidence="1">Tellurium resistance protein</fullName>
    </submittedName>
</protein>
<accession>A0A348AK64</accession>
<name>A0A348AK64_9FIRM</name>
<dbReference type="KEGG" id="mana:MAMMFC1_02146"/>
<dbReference type="OrthoDB" id="4123258at2"/>
<gene>
    <name evidence="1" type="ORF">MAMMFC1_02146</name>
</gene>
<reference evidence="1 2" key="1">
    <citation type="journal article" date="2018" name="Int. J. Syst. Evol. Microbiol.">
        <title>Methylomusa anaerophila gen. nov., sp. nov., an anaerobic methanol-utilizing bacterium isolated from a microbial fuel cell.</title>
        <authorList>
            <person name="Amano N."/>
            <person name="Yamamuro A."/>
            <person name="Miyahara M."/>
            <person name="Kouzuma A."/>
            <person name="Abe T."/>
            <person name="Watanabe K."/>
        </authorList>
    </citation>
    <scope>NUCLEOTIDE SEQUENCE [LARGE SCALE GENOMIC DNA]</scope>
    <source>
        <strain evidence="1 2">MMFC1</strain>
    </source>
</reference>
<dbReference type="AlphaFoldDB" id="A0A348AK64"/>
<sequence>MGFFDKVNMEKKPQAAATPTAKINLSKSGDSHTIDLTKKSSEILVNLNWRTTLEKKNFFGMLSKESIDLDLGCMYKLTDGSRGVIQALGNSFGSVRSHPFIGLDKDDRTGTSADGENLRFAKPELLAFVVVFAFIYEGAPNWGAAKGVVTVSQQGSPDIALQLDNPQNGKIMCGLVAIENKAGNLVITKLEKYYDGHRQLDKDFGFGFNWTAGSKN</sequence>
<dbReference type="EMBL" id="AP018449">
    <property type="protein sequence ID" value="BBB91462.1"/>
    <property type="molecule type" value="Genomic_DNA"/>
</dbReference>
<dbReference type="InterPro" id="IPR003325">
    <property type="entry name" value="TerD"/>
</dbReference>
<organism evidence="1 2">
    <name type="scientific">Methylomusa anaerophila</name>
    <dbReference type="NCBI Taxonomy" id="1930071"/>
    <lineage>
        <taxon>Bacteria</taxon>
        <taxon>Bacillati</taxon>
        <taxon>Bacillota</taxon>
        <taxon>Negativicutes</taxon>
        <taxon>Selenomonadales</taxon>
        <taxon>Sporomusaceae</taxon>
        <taxon>Methylomusa</taxon>
    </lineage>
</organism>
<proteinExistence type="predicted"/>
<evidence type="ECO:0000313" key="2">
    <source>
        <dbReference type="Proteomes" id="UP000276437"/>
    </source>
</evidence>
<dbReference type="Proteomes" id="UP000276437">
    <property type="component" value="Chromosome"/>
</dbReference>
<evidence type="ECO:0000313" key="1">
    <source>
        <dbReference type="EMBL" id="BBB91462.1"/>
    </source>
</evidence>